<gene>
    <name evidence="3" type="ORF">DVJ77_17830</name>
</gene>
<dbReference type="RefSeq" id="WP_114846881.1">
    <property type="nucleotide sequence ID" value="NZ_JBHSPE010000012.1"/>
</dbReference>
<dbReference type="InterPro" id="IPR007372">
    <property type="entry name" value="Lipid/polyisoprenoid-bd_YceI"/>
</dbReference>
<dbReference type="AlphaFoldDB" id="A0A369UIB8"/>
<dbReference type="Gene3D" id="2.40.128.110">
    <property type="entry name" value="Lipid/polyisoprenoid-binding, YceI-like"/>
    <property type="match status" value="1"/>
</dbReference>
<feature type="signal peptide" evidence="1">
    <location>
        <begin position="1"/>
        <end position="21"/>
    </location>
</feature>
<sequence length="197" mass="21227">MRAYRYLLITGLLGATVAAHADPVTYKLDPAHTNVLFSWSHFGYSNPSANFGLGDGTLVFDEKNPAKSSVEVTLPLANLDTHVTKLDEHLKKPDFFDADKFPTATFKSTKVQPLGGGKFKVTGDLTVHGVTKPVVLDAKLNKSGEHPMLKQQAIGFDATTSLKRSDFGIGAYVPNVGDEIKIRITTEGAVPKADATQ</sequence>
<feature type="chain" id="PRO_5016697080" evidence="1">
    <location>
        <begin position="22"/>
        <end position="197"/>
    </location>
</feature>
<evidence type="ECO:0000313" key="4">
    <source>
        <dbReference type="Proteomes" id="UP000253782"/>
    </source>
</evidence>
<proteinExistence type="predicted"/>
<evidence type="ECO:0000313" key="3">
    <source>
        <dbReference type="EMBL" id="RDD80311.1"/>
    </source>
</evidence>
<dbReference type="SMART" id="SM00867">
    <property type="entry name" value="YceI"/>
    <property type="match status" value="1"/>
</dbReference>
<dbReference type="Proteomes" id="UP000253782">
    <property type="component" value="Unassembled WGS sequence"/>
</dbReference>
<feature type="domain" description="Lipid/polyisoprenoid-binding YceI-like" evidence="2">
    <location>
        <begin position="25"/>
        <end position="189"/>
    </location>
</feature>
<protein>
    <submittedName>
        <fullName evidence="3">Polyisoprenoid-binding protein</fullName>
    </submittedName>
</protein>
<keyword evidence="1" id="KW-0732">Signal</keyword>
<keyword evidence="4" id="KW-1185">Reference proteome</keyword>
<accession>A0A369UIB8</accession>
<comment type="caution">
    <text evidence="3">The sequence shown here is derived from an EMBL/GenBank/DDBJ whole genome shotgun (WGS) entry which is preliminary data.</text>
</comment>
<dbReference type="EMBL" id="QQAH01000018">
    <property type="protein sequence ID" value="RDD80311.1"/>
    <property type="molecule type" value="Genomic_DNA"/>
</dbReference>
<name>A0A369UIB8_9GAMM</name>
<evidence type="ECO:0000259" key="2">
    <source>
        <dbReference type="SMART" id="SM00867"/>
    </source>
</evidence>
<dbReference type="Pfam" id="PF04264">
    <property type="entry name" value="YceI"/>
    <property type="match status" value="1"/>
</dbReference>
<organism evidence="3 4">
    <name type="scientific">Dyella tabacisoli</name>
    <dbReference type="NCBI Taxonomy" id="2282381"/>
    <lineage>
        <taxon>Bacteria</taxon>
        <taxon>Pseudomonadati</taxon>
        <taxon>Pseudomonadota</taxon>
        <taxon>Gammaproteobacteria</taxon>
        <taxon>Lysobacterales</taxon>
        <taxon>Rhodanobacteraceae</taxon>
        <taxon>Dyella</taxon>
    </lineage>
</organism>
<dbReference type="OrthoDB" id="9811006at2"/>
<dbReference type="SUPFAM" id="SSF101874">
    <property type="entry name" value="YceI-like"/>
    <property type="match status" value="1"/>
</dbReference>
<dbReference type="PANTHER" id="PTHR34406:SF1">
    <property type="entry name" value="PROTEIN YCEI"/>
    <property type="match status" value="1"/>
</dbReference>
<dbReference type="InterPro" id="IPR036761">
    <property type="entry name" value="TTHA0802/YceI-like_sf"/>
</dbReference>
<evidence type="ECO:0000256" key="1">
    <source>
        <dbReference type="SAM" id="SignalP"/>
    </source>
</evidence>
<dbReference type="PANTHER" id="PTHR34406">
    <property type="entry name" value="PROTEIN YCEI"/>
    <property type="match status" value="1"/>
</dbReference>
<reference evidence="3 4" key="1">
    <citation type="submission" date="2018-07" db="EMBL/GenBank/DDBJ databases">
        <title>Dyella tabacisoli L4-6T, whole genome shotgun sequence.</title>
        <authorList>
            <person name="Zhou X.-K."/>
            <person name="Li W.-J."/>
            <person name="Duan Y.-Q."/>
        </authorList>
    </citation>
    <scope>NUCLEOTIDE SEQUENCE [LARGE SCALE GENOMIC DNA]</scope>
    <source>
        <strain evidence="3 4">L4-6</strain>
    </source>
</reference>